<gene>
    <name evidence="2" type="ORF">ETP66_00460</name>
</gene>
<dbReference type="PANTHER" id="PTHR36304:SF4">
    <property type="entry name" value="DUF4388 DOMAIN-CONTAINING PROTEIN"/>
    <property type="match status" value="1"/>
</dbReference>
<keyword evidence="3" id="KW-1185">Reference proteome</keyword>
<name>A0A4Q9B8W4_9DEIN</name>
<feature type="domain" description="PatA-like N-terminal" evidence="1">
    <location>
        <begin position="2"/>
        <end position="99"/>
    </location>
</feature>
<accession>A0A4Q9B8W4</accession>
<dbReference type="EMBL" id="SIJL01000001">
    <property type="protein sequence ID" value="TBH21748.1"/>
    <property type="molecule type" value="Genomic_DNA"/>
</dbReference>
<sequence length="255" mass="27458">MEGDFRLLGPIDLLQLLAQGGRTGVFQVEAGGERGEVYLERGKPVHAAFRGRVGEEALLAVLALKEGRFRFLPAVRPPVGSLEGPLEAYLLRAVRHLDEGAEVGPFDLVRPAPRAQALRATLDPAEGALLLALGPGKSPLDLAAEGPLPLGEVLRRLGHLARLRLVEVAPRVPRTARLQVALGHKGAQVEALLLRAWQGHYGPFRQVRVRGQGPGEVALAVEGIEGLGVALRLSPELLLFHGLRVGEEVWVWPEV</sequence>
<protein>
    <submittedName>
        <fullName evidence="2">DUF4388 domain-containing protein</fullName>
    </submittedName>
</protein>
<dbReference type="OrthoDB" id="25024at2"/>
<reference evidence="2 3" key="1">
    <citation type="submission" date="2019-02" db="EMBL/GenBank/DDBJ databases">
        <title>Thermus sp. a novel from hot spring.</title>
        <authorList>
            <person name="Zhao Z."/>
        </authorList>
    </citation>
    <scope>NUCLEOTIDE SEQUENCE [LARGE SCALE GENOMIC DNA]</scope>
    <source>
        <strain evidence="2 3">CFH 72773T</strain>
    </source>
</reference>
<evidence type="ECO:0000259" key="1">
    <source>
        <dbReference type="Pfam" id="PF14332"/>
    </source>
</evidence>
<dbReference type="RefSeq" id="WP_130839569.1">
    <property type="nucleotide sequence ID" value="NZ_SIJL01000001.1"/>
</dbReference>
<dbReference type="AlphaFoldDB" id="A0A4Q9B8W4"/>
<evidence type="ECO:0000313" key="3">
    <source>
        <dbReference type="Proteomes" id="UP000292858"/>
    </source>
</evidence>
<proteinExistence type="predicted"/>
<dbReference type="InterPro" id="IPR025497">
    <property type="entry name" value="PatA-like_N"/>
</dbReference>
<dbReference type="Pfam" id="PF14332">
    <property type="entry name" value="DUF4388"/>
    <property type="match status" value="1"/>
</dbReference>
<evidence type="ECO:0000313" key="2">
    <source>
        <dbReference type="EMBL" id="TBH21748.1"/>
    </source>
</evidence>
<comment type="caution">
    <text evidence="2">The sequence shown here is derived from an EMBL/GenBank/DDBJ whole genome shotgun (WGS) entry which is preliminary data.</text>
</comment>
<dbReference type="Proteomes" id="UP000292858">
    <property type="component" value="Unassembled WGS sequence"/>
</dbReference>
<dbReference type="PANTHER" id="PTHR36304">
    <property type="entry name" value="DOMAIN GTPASE-ACTIVATING PROTEIN, PUTATIVE-RELATED-RELATED"/>
    <property type="match status" value="1"/>
</dbReference>
<organism evidence="2 3">
    <name type="scientific">Thermus thermamylovorans</name>
    <dbReference type="NCBI Taxonomy" id="2509362"/>
    <lineage>
        <taxon>Bacteria</taxon>
        <taxon>Thermotogati</taxon>
        <taxon>Deinococcota</taxon>
        <taxon>Deinococci</taxon>
        <taxon>Thermales</taxon>
        <taxon>Thermaceae</taxon>
        <taxon>Thermus</taxon>
    </lineage>
</organism>